<evidence type="ECO:0000259" key="3">
    <source>
        <dbReference type="SMART" id="SM00093"/>
    </source>
</evidence>
<dbReference type="AlphaFoldDB" id="A0A2G6KJR3"/>
<dbReference type="PROSITE" id="PS00284">
    <property type="entry name" value="SERPIN"/>
    <property type="match status" value="1"/>
</dbReference>
<dbReference type="PANTHER" id="PTHR11461:SF211">
    <property type="entry name" value="GH10112P-RELATED"/>
    <property type="match status" value="1"/>
</dbReference>
<dbReference type="InterPro" id="IPR023795">
    <property type="entry name" value="Serpin_CS"/>
</dbReference>
<comment type="caution">
    <text evidence="4">The sequence shown here is derived from an EMBL/GenBank/DDBJ whole genome shotgun (WGS) entry which is preliminary data.</text>
</comment>
<dbReference type="EMBL" id="PDSK01000038">
    <property type="protein sequence ID" value="PIE35620.1"/>
    <property type="molecule type" value="Genomic_DNA"/>
</dbReference>
<feature type="transmembrane region" description="Helical" evidence="2">
    <location>
        <begin position="18"/>
        <end position="37"/>
    </location>
</feature>
<accession>A0A2G6KJR3</accession>
<dbReference type="PANTHER" id="PTHR11461">
    <property type="entry name" value="SERINE PROTEASE INHIBITOR, SERPIN"/>
    <property type="match status" value="1"/>
</dbReference>
<dbReference type="InterPro" id="IPR036186">
    <property type="entry name" value="Serpin_sf"/>
</dbReference>
<protein>
    <submittedName>
        <fullName evidence="4">Serpin family protein</fullName>
    </submittedName>
</protein>
<dbReference type="InterPro" id="IPR042185">
    <property type="entry name" value="Serpin_sf_2"/>
</dbReference>
<dbReference type="CDD" id="cd19590">
    <property type="entry name" value="serpin_thermopin-like"/>
    <property type="match status" value="1"/>
</dbReference>
<dbReference type="SUPFAM" id="SSF56574">
    <property type="entry name" value="Serpins"/>
    <property type="match status" value="1"/>
</dbReference>
<keyword evidence="2" id="KW-0812">Transmembrane</keyword>
<comment type="similarity">
    <text evidence="1">Belongs to the serpin family.</text>
</comment>
<organism evidence="4 5">
    <name type="scientific">candidate division KSB3 bacterium</name>
    <dbReference type="NCBI Taxonomy" id="2044937"/>
    <lineage>
        <taxon>Bacteria</taxon>
        <taxon>candidate division KSB3</taxon>
    </lineage>
</organism>
<proteinExistence type="inferred from homology"/>
<evidence type="ECO:0000256" key="2">
    <source>
        <dbReference type="SAM" id="Phobius"/>
    </source>
</evidence>
<dbReference type="GO" id="GO:0005615">
    <property type="term" value="C:extracellular space"/>
    <property type="evidence" value="ECO:0007669"/>
    <property type="project" value="InterPro"/>
</dbReference>
<name>A0A2G6KJR3_9BACT</name>
<dbReference type="InterPro" id="IPR000215">
    <property type="entry name" value="Serpin_fam"/>
</dbReference>
<reference evidence="4 5" key="1">
    <citation type="submission" date="2017-10" db="EMBL/GenBank/DDBJ databases">
        <title>Novel microbial diversity and functional potential in the marine mammal oral microbiome.</title>
        <authorList>
            <person name="Dudek N.K."/>
            <person name="Sun C.L."/>
            <person name="Burstein D."/>
            <person name="Kantor R.S."/>
            <person name="Aliaga Goltsman D.S."/>
            <person name="Bik E.M."/>
            <person name="Thomas B.C."/>
            <person name="Banfield J.F."/>
            <person name="Relman D.A."/>
        </authorList>
    </citation>
    <scope>NUCLEOTIDE SEQUENCE [LARGE SCALE GENOMIC DNA]</scope>
    <source>
        <strain evidence="4">DOLJORAL78_47_16</strain>
    </source>
</reference>
<dbReference type="Gene3D" id="3.30.497.10">
    <property type="entry name" value="Antithrombin, subunit I, domain 2"/>
    <property type="match status" value="1"/>
</dbReference>
<dbReference type="GO" id="GO:0004867">
    <property type="term" value="F:serine-type endopeptidase inhibitor activity"/>
    <property type="evidence" value="ECO:0007669"/>
    <property type="project" value="InterPro"/>
</dbReference>
<feature type="domain" description="Serpin" evidence="3">
    <location>
        <begin position="58"/>
        <end position="410"/>
    </location>
</feature>
<gene>
    <name evidence="4" type="ORF">CSA56_03445</name>
</gene>
<dbReference type="InterPro" id="IPR023796">
    <property type="entry name" value="Serpin_dom"/>
</dbReference>
<dbReference type="SMART" id="SM00093">
    <property type="entry name" value="SERPIN"/>
    <property type="match status" value="1"/>
</dbReference>
<dbReference type="Pfam" id="PF00079">
    <property type="entry name" value="Serpin"/>
    <property type="match status" value="1"/>
</dbReference>
<evidence type="ECO:0000256" key="1">
    <source>
        <dbReference type="RuleBase" id="RU000411"/>
    </source>
</evidence>
<dbReference type="Gene3D" id="2.30.39.10">
    <property type="entry name" value="Alpha-1-antitrypsin, domain 1"/>
    <property type="match status" value="1"/>
</dbReference>
<keyword evidence="2" id="KW-1133">Transmembrane helix</keyword>
<sequence length="412" mass="46823">MTNNALLLGKGDIMNGKIYLILGISFMIVFGKGMYSVSQADQIERMIETATYNRLFAWDLYAQLKEQKGNLFYSPYSISTALAMVYNGARGETASQIAQALRFPDQYEPLNEGFSQLNGRLLDLGESAQNTIYLGNALWIDRHFPLMKTFQQLTRTYYKTSPFTVNFREMPEEARKQINSWVSEQTFTKIPELLQQGDITPNTALTLTNAIYFKGVWSSPFDETQTIDAPFWSSPDSYHTVPMMQKSGDFEYAETENFQILALPYAGDRIFMVIFLPYEKDGLPVLEAQLHDNTVMQWLDLLQAQKVAVSLPKFSTRSRFDLLPILQKMGLENVSNFSGISEHSLVLEKVIHEATVDVNEQGTEATAATAVTMGRSLSRFWDFTVDHPFLFFILDTRSHSLLFIGRITDLAL</sequence>
<evidence type="ECO:0000313" key="5">
    <source>
        <dbReference type="Proteomes" id="UP000230821"/>
    </source>
</evidence>
<dbReference type="Proteomes" id="UP000230821">
    <property type="component" value="Unassembled WGS sequence"/>
</dbReference>
<evidence type="ECO:0000313" key="4">
    <source>
        <dbReference type="EMBL" id="PIE35620.1"/>
    </source>
</evidence>
<dbReference type="InterPro" id="IPR042178">
    <property type="entry name" value="Serpin_sf_1"/>
</dbReference>
<keyword evidence="2" id="KW-0472">Membrane</keyword>